<keyword evidence="2 5" id="KW-0812">Transmembrane</keyword>
<dbReference type="OrthoDB" id="8909678at2"/>
<gene>
    <name evidence="6" type="ORF">CWE09_01735</name>
</gene>
<evidence type="ECO:0000256" key="4">
    <source>
        <dbReference type="ARBA" id="ARBA00023136"/>
    </source>
</evidence>
<comment type="caution">
    <text evidence="6">The sequence shown here is derived from an EMBL/GenBank/DDBJ whole genome shotgun (WGS) entry which is preliminary data.</text>
</comment>
<keyword evidence="3 5" id="KW-1133">Transmembrane helix</keyword>
<evidence type="ECO:0000256" key="5">
    <source>
        <dbReference type="SAM" id="Phobius"/>
    </source>
</evidence>
<dbReference type="InterPro" id="IPR003510">
    <property type="entry name" value="Fumarate_red_C"/>
</dbReference>
<proteinExistence type="predicted"/>
<evidence type="ECO:0000256" key="3">
    <source>
        <dbReference type="ARBA" id="ARBA00022989"/>
    </source>
</evidence>
<dbReference type="InterPro" id="IPR034804">
    <property type="entry name" value="SQR/QFR_C/D"/>
</dbReference>
<organism evidence="6 7">
    <name type="scientific">Aliidiomarina minuta</name>
    <dbReference type="NCBI Taxonomy" id="880057"/>
    <lineage>
        <taxon>Bacteria</taxon>
        <taxon>Pseudomonadati</taxon>
        <taxon>Pseudomonadota</taxon>
        <taxon>Gammaproteobacteria</taxon>
        <taxon>Alteromonadales</taxon>
        <taxon>Idiomarinaceae</taxon>
        <taxon>Aliidiomarina</taxon>
    </lineage>
</organism>
<evidence type="ECO:0000313" key="7">
    <source>
        <dbReference type="Proteomes" id="UP000288293"/>
    </source>
</evidence>
<name>A0A432W5Y2_9GAMM</name>
<evidence type="ECO:0000256" key="2">
    <source>
        <dbReference type="ARBA" id="ARBA00022692"/>
    </source>
</evidence>
<dbReference type="Pfam" id="PF02300">
    <property type="entry name" value="Fumarate_red_C"/>
    <property type="match status" value="1"/>
</dbReference>
<dbReference type="EMBL" id="PIPL01000001">
    <property type="protein sequence ID" value="RUO25483.1"/>
    <property type="molecule type" value="Genomic_DNA"/>
</dbReference>
<keyword evidence="4 5" id="KW-0472">Membrane</keyword>
<reference evidence="6 7" key="1">
    <citation type="journal article" date="2011" name="Front. Microbiol.">
        <title>Genomic signatures of strain selection and enhancement in Bacillus atrophaeus var. globigii, a historical biowarfare simulant.</title>
        <authorList>
            <person name="Gibbons H.S."/>
            <person name="Broomall S.M."/>
            <person name="McNew L.A."/>
            <person name="Daligault H."/>
            <person name="Chapman C."/>
            <person name="Bruce D."/>
            <person name="Karavis M."/>
            <person name="Krepps M."/>
            <person name="McGregor P.A."/>
            <person name="Hong C."/>
            <person name="Park K.H."/>
            <person name="Akmal A."/>
            <person name="Feldman A."/>
            <person name="Lin J.S."/>
            <person name="Chang W.E."/>
            <person name="Higgs B.W."/>
            <person name="Demirev P."/>
            <person name="Lindquist J."/>
            <person name="Liem A."/>
            <person name="Fochler E."/>
            <person name="Read T.D."/>
            <person name="Tapia R."/>
            <person name="Johnson S."/>
            <person name="Bishop-Lilly K.A."/>
            <person name="Detter C."/>
            <person name="Han C."/>
            <person name="Sozhamannan S."/>
            <person name="Rosenzweig C.N."/>
            <person name="Skowronski E.W."/>
        </authorList>
    </citation>
    <scope>NUCLEOTIDE SEQUENCE [LARGE SCALE GENOMIC DNA]</scope>
    <source>
        <strain evidence="6 7">MLST1</strain>
    </source>
</reference>
<dbReference type="Gene3D" id="1.20.1300.10">
    <property type="entry name" value="Fumarate reductase/succinate dehydrogenase, transmembrane subunit"/>
    <property type="match status" value="1"/>
</dbReference>
<keyword evidence="7" id="KW-1185">Reference proteome</keyword>
<evidence type="ECO:0000256" key="1">
    <source>
        <dbReference type="ARBA" id="ARBA00022475"/>
    </source>
</evidence>
<accession>A0A432W5Y2</accession>
<feature type="transmembrane region" description="Helical" evidence="5">
    <location>
        <begin position="70"/>
        <end position="91"/>
    </location>
</feature>
<dbReference type="Proteomes" id="UP000288293">
    <property type="component" value="Unassembled WGS sequence"/>
</dbReference>
<protein>
    <submittedName>
        <fullName evidence="6">Fumarate reductase subunit C</fullName>
    </submittedName>
</protein>
<dbReference type="RefSeq" id="WP_126802184.1">
    <property type="nucleotide sequence ID" value="NZ_PIPL01000001.1"/>
</dbReference>
<feature type="transmembrane region" description="Helical" evidence="5">
    <location>
        <begin position="103"/>
        <end position="127"/>
    </location>
</feature>
<dbReference type="SUPFAM" id="SSF81343">
    <property type="entry name" value="Fumarate reductase respiratory complex transmembrane subunits"/>
    <property type="match status" value="1"/>
</dbReference>
<dbReference type="AlphaFoldDB" id="A0A432W5Y2"/>
<dbReference type="PIRSF" id="PIRSF000180">
    <property type="entry name" value="FrdC"/>
    <property type="match status" value="1"/>
</dbReference>
<evidence type="ECO:0000313" key="6">
    <source>
        <dbReference type="EMBL" id="RUO25483.1"/>
    </source>
</evidence>
<sequence>MHNKAGFEKPLNALWWLKHRFFKAYMLREATVIPLLFFIGCMLAGIYSLLQGENQWLAWLGFMQQSWVVGLNILALLASLYHALTFFVLFPRVMPLSLGDYRIPAWAIVAGQWMAVVAVLLFFGWLFL</sequence>
<keyword evidence="1" id="KW-1003">Cell membrane</keyword>
<feature type="transmembrane region" description="Helical" evidence="5">
    <location>
        <begin position="30"/>
        <end position="50"/>
    </location>
</feature>
<dbReference type="GO" id="GO:0016020">
    <property type="term" value="C:membrane"/>
    <property type="evidence" value="ECO:0007669"/>
    <property type="project" value="InterPro"/>
</dbReference>